<dbReference type="NCBIfam" id="TIGR02091">
    <property type="entry name" value="glgC"/>
    <property type="match status" value="1"/>
</dbReference>
<feature type="binding site" evidence="9">
    <location>
        <begin position="183"/>
        <end position="184"/>
    </location>
    <ligand>
        <name>alpha-D-glucose 1-phosphate</name>
        <dbReference type="ChEBI" id="CHEBI:58601"/>
    </ligand>
</feature>
<evidence type="ECO:0000313" key="13">
    <source>
        <dbReference type="Proteomes" id="UP000641025"/>
    </source>
</evidence>
<dbReference type="PROSITE" id="PS00810">
    <property type="entry name" value="ADP_GLC_PYROPHOSPH_3"/>
    <property type="match status" value="1"/>
</dbReference>
<comment type="function">
    <text evidence="9">Involved in the biosynthesis of ADP-glucose, a building block required for the elongation reactions to produce glycogen. Catalyzes the reaction between ATP and alpha-D-glucose 1-phosphate (G1P) to produce pyrophosphate and ADP-Glc.</text>
</comment>
<keyword evidence="3 9" id="KW-0808">Transferase</keyword>
<evidence type="ECO:0000313" key="12">
    <source>
        <dbReference type="EMBL" id="MBJ6801757.1"/>
    </source>
</evidence>
<evidence type="ECO:0000256" key="9">
    <source>
        <dbReference type="HAMAP-Rule" id="MF_00624"/>
    </source>
</evidence>
<keyword evidence="5 9" id="KW-0547">Nucleotide-binding</keyword>
<dbReference type="Pfam" id="PF00483">
    <property type="entry name" value="NTP_transferase"/>
    <property type="match status" value="1"/>
</dbReference>
<dbReference type="Proteomes" id="UP000641025">
    <property type="component" value="Unassembled WGS sequence"/>
</dbReference>
<evidence type="ECO:0000256" key="3">
    <source>
        <dbReference type="ARBA" id="ARBA00022679"/>
    </source>
</evidence>
<dbReference type="InterPro" id="IPR023049">
    <property type="entry name" value="GlgC_bac"/>
</dbReference>
<comment type="similarity">
    <text evidence="1 9">Belongs to the bacterial/plant glucose-1-phosphate adenylyltransferase family.</text>
</comment>
<reference evidence="12 13" key="1">
    <citation type="submission" date="2020-12" db="EMBL/GenBank/DDBJ databases">
        <title>Geomonas sp. Red259, isolated from paddy soil.</title>
        <authorList>
            <person name="Xu Z."/>
            <person name="Zhang Z."/>
            <person name="Masuda Y."/>
            <person name="Itoh H."/>
            <person name="Senoo K."/>
        </authorList>
    </citation>
    <scope>NUCLEOTIDE SEQUENCE [LARGE SCALE GENOMIC DNA]</scope>
    <source>
        <strain evidence="12 13">Red259</strain>
    </source>
</reference>
<dbReference type="InterPro" id="IPR005835">
    <property type="entry name" value="NTP_transferase_dom"/>
</dbReference>
<comment type="catalytic activity">
    <reaction evidence="9">
        <text>alpha-D-glucose 1-phosphate + ATP + H(+) = ADP-alpha-D-glucose + diphosphate</text>
        <dbReference type="Rhea" id="RHEA:12120"/>
        <dbReference type="ChEBI" id="CHEBI:15378"/>
        <dbReference type="ChEBI" id="CHEBI:30616"/>
        <dbReference type="ChEBI" id="CHEBI:33019"/>
        <dbReference type="ChEBI" id="CHEBI:57498"/>
        <dbReference type="ChEBI" id="CHEBI:58601"/>
        <dbReference type="EC" id="2.7.7.27"/>
    </reaction>
</comment>
<name>A0ABS0YWC2_9BACT</name>
<dbReference type="Gene3D" id="3.90.550.10">
    <property type="entry name" value="Spore Coat Polysaccharide Biosynthesis Protein SpsA, Chain A"/>
    <property type="match status" value="1"/>
</dbReference>
<dbReference type="CDD" id="cd04651">
    <property type="entry name" value="LbH_G1P_AT_C"/>
    <property type="match status" value="1"/>
</dbReference>
<dbReference type="HAMAP" id="MF_00624">
    <property type="entry name" value="GlgC"/>
    <property type="match status" value="1"/>
</dbReference>
<dbReference type="RefSeq" id="WP_199396249.1">
    <property type="nucleotide sequence ID" value="NZ_JAEMHK010000013.1"/>
</dbReference>
<gene>
    <name evidence="9 12" type="primary">glgC</name>
    <name evidence="12" type="ORF">JFN90_16620</name>
</gene>
<organism evidence="12 13">
    <name type="scientific">Geomonas propionica</name>
    <dbReference type="NCBI Taxonomy" id="2798582"/>
    <lineage>
        <taxon>Bacteria</taxon>
        <taxon>Pseudomonadati</taxon>
        <taxon>Thermodesulfobacteriota</taxon>
        <taxon>Desulfuromonadia</taxon>
        <taxon>Geobacterales</taxon>
        <taxon>Geobacteraceae</taxon>
        <taxon>Geomonas</taxon>
    </lineage>
</organism>
<dbReference type="PANTHER" id="PTHR43523:SF2">
    <property type="entry name" value="GLUCOSE-1-PHOSPHATE ADENYLYLTRANSFERASE"/>
    <property type="match status" value="1"/>
</dbReference>
<evidence type="ECO:0000259" key="10">
    <source>
        <dbReference type="Pfam" id="PF00483"/>
    </source>
</evidence>
<dbReference type="Gene3D" id="2.160.10.10">
    <property type="entry name" value="Hexapeptide repeat proteins"/>
    <property type="match status" value="1"/>
</dbReference>
<feature type="binding site" evidence="9">
    <location>
        <position position="168"/>
    </location>
    <ligand>
        <name>alpha-D-glucose 1-phosphate</name>
        <dbReference type="ChEBI" id="CHEBI:58601"/>
    </ligand>
</feature>
<feature type="domain" description="Nucleotidyl transferase" evidence="10">
    <location>
        <begin position="12"/>
        <end position="279"/>
    </location>
</feature>
<comment type="pathway">
    <text evidence="9">Glycan biosynthesis; glycogen biosynthesis.</text>
</comment>
<keyword evidence="4 9" id="KW-0548">Nucleotidyltransferase</keyword>
<evidence type="ECO:0000256" key="8">
    <source>
        <dbReference type="ARBA" id="ARBA00023277"/>
    </source>
</evidence>
<dbReference type="EC" id="2.7.7.27" evidence="9"/>
<dbReference type="InterPro" id="IPR011831">
    <property type="entry name" value="ADP-Glc_PPase"/>
</dbReference>
<dbReference type="NCBIfam" id="NF001947">
    <property type="entry name" value="PRK00725.1"/>
    <property type="match status" value="1"/>
</dbReference>
<sequence length="413" mass="46660">MYAMSNAGNTIAMVLAGGKGERLSPLTIRRAKPSVMFGGKYKIIDFVLSNLFNSGIKKVYILTQYRAYSLNKHIRESWGKWTGLGEFFVAISPETSSENEDWFKGTADAILQYLRFVESSDADYVAIFGGDHIYKMDVSQMIDYHRRNRADLTVAALEVPVQEASRFGVFSVDDDYKITAFAEKPKHPESIPGRDTCFASMGNYIFSTKKLIEVLQEGKKMYEDLDFGKHVIPMMLENRDKVFAYNFNDNIIPGMKAEEKGYWKDVGTIESYYEANMDLIHVSPQLNLYNYKWPILTNQGNLPPAKTVFDEEGRRGMNIDSYVCAGCITSGATVRRTILGPRCKVNSYSEIDDSILFENVTVGRHVKIKRTIIDKNVVIPDGTEIGYDHELDRAKGYRVTESGIVVVSMADTK</sequence>
<dbReference type="NCBIfam" id="NF002023">
    <property type="entry name" value="PRK00844.1"/>
    <property type="match status" value="1"/>
</dbReference>
<dbReference type="PANTHER" id="PTHR43523">
    <property type="entry name" value="GLUCOSE-1-PHOSPHATE ADENYLYLTRANSFERASE-RELATED"/>
    <property type="match status" value="1"/>
</dbReference>
<comment type="caution">
    <text evidence="12">The sequence shown here is derived from an EMBL/GenBank/DDBJ whole genome shotgun (WGS) entry which is preliminary data.</text>
</comment>
<keyword evidence="2 9" id="KW-0321">Glycogen metabolism</keyword>
<feature type="site" description="Could play a key role in the communication between the regulatory and the substrate sites" evidence="9">
    <location>
        <position position="102"/>
    </location>
</feature>
<evidence type="ECO:0000259" key="11">
    <source>
        <dbReference type="Pfam" id="PF24894"/>
    </source>
</evidence>
<dbReference type="EMBL" id="JAEMHK010000013">
    <property type="protein sequence ID" value="MBJ6801757.1"/>
    <property type="molecule type" value="Genomic_DNA"/>
</dbReference>
<protein>
    <recommendedName>
        <fullName evidence="9">Glucose-1-phosphate adenylyltransferase</fullName>
        <ecNumber evidence="9">2.7.7.27</ecNumber>
    </recommendedName>
    <alternativeName>
        <fullName evidence="9">ADP-glucose pyrophosphorylase</fullName>
        <shortName evidence="9">ADPGlc PPase</shortName>
    </alternativeName>
    <alternativeName>
        <fullName evidence="9">ADP-glucose synthase</fullName>
    </alternativeName>
</protein>
<evidence type="ECO:0000256" key="5">
    <source>
        <dbReference type="ARBA" id="ARBA00022741"/>
    </source>
</evidence>
<dbReference type="GO" id="GO:0008878">
    <property type="term" value="F:glucose-1-phosphate adenylyltransferase activity"/>
    <property type="evidence" value="ECO:0007669"/>
    <property type="project" value="UniProtKB-EC"/>
</dbReference>
<evidence type="ECO:0000256" key="2">
    <source>
        <dbReference type="ARBA" id="ARBA00022600"/>
    </source>
</evidence>
<feature type="domain" description="Glucose-1-phosphate adenylyltransferase/Bifunctional protein GlmU-like C-terminal hexapeptide" evidence="11">
    <location>
        <begin position="303"/>
        <end position="407"/>
    </location>
</feature>
<dbReference type="SUPFAM" id="SSF51161">
    <property type="entry name" value="Trimeric LpxA-like enzymes"/>
    <property type="match status" value="1"/>
</dbReference>
<dbReference type="Pfam" id="PF24894">
    <property type="entry name" value="Hexapep_GlmU"/>
    <property type="match status" value="1"/>
</dbReference>
<feature type="site" description="Could play a key role in the communication between the regulatory and the substrate sites" evidence="9">
    <location>
        <position position="64"/>
    </location>
</feature>
<dbReference type="InterPro" id="IPR005836">
    <property type="entry name" value="ADP_Glu_pyroP_CS"/>
</dbReference>
<dbReference type="CDD" id="cd02508">
    <property type="entry name" value="ADP_Glucose_PP"/>
    <property type="match status" value="1"/>
</dbReference>
<keyword evidence="6 9" id="KW-0067">ATP-binding</keyword>
<feature type="binding site" evidence="9">
    <location>
        <position position="200"/>
    </location>
    <ligand>
        <name>alpha-D-glucose 1-phosphate</name>
        <dbReference type="ChEBI" id="CHEBI:58601"/>
    </ligand>
</feature>
<evidence type="ECO:0000256" key="6">
    <source>
        <dbReference type="ARBA" id="ARBA00022840"/>
    </source>
</evidence>
<dbReference type="PROSITE" id="PS00809">
    <property type="entry name" value="ADP_GLC_PYROPHOSPH_2"/>
    <property type="match status" value="1"/>
</dbReference>
<keyword evidence="7 9" id="KW-0320">Glycogen biosynthesis</keyword>
<keyword evidence="13" id="KW-1185">Reference proteome</keyword>
<accession>A0ABS0YWC2</accession>
<comment type="caution">
    <text evidence="9">Lacks conserved residue(s) required for the propagation of feature annotation.</text>
</comment>
<evidence type="ECO:0000256" key="4">
    <source>
        <dbReference type="ARBA" id="ARBA00022695"/>
    </source>
</evidence>
<comment type="subunit">
    <text evidence="9">Homotetramer.</text>
</comment>
<dbReference type="SUPFAM" id="SSF53448">
    <property type="entry name" value="Nucleotide-diphospho-sugar transferases"/>
    <property type="match status" value="1"/>
</dbReference>
<proteinExistence type="inferred from homology"/>
<dbReference type="InterPro" id="IPR011004">
    <property type="entry name" value="Trimer_LpxA-like_sf"/>
</dbReference>
<evidence type="ECO:0000256" key="1">
    <source>
        <dbReference type="ARBA" id="ARBA00010443"/>
    </source>
</evidence>
<evidence type="ECO:0000256" key="7">
    <source>
        <dbReference type="ARBA" id="ARBA00023056"/>
    </source>
</evidence>
<dbReference type="InterPro" id="IPR056818">
    <property type="entry name" value="GlmU/GlgC-like_hexapep"/>
</dbReference>
<keyword evidence="8 9" id="KW-0119">Carbohydrate metabolism</keyword>
<dbReference type="InterPro" id="IPR029044">
    <property type="entry name" value="Nucleotide-diphossugar_trans"/>
</dbReference>